<dbReference type="GO" id="GO:0005886">
    <property type="term" value="C:plasma membrane"/>
    <property type="evidence" value="ECO:0007669"/>
    <property type="project" value="UniProtKB-SubCell"/>
</dbReference>
<dbReference type="AlphaFoldDB" id="A0A3D9UMU8"/>
<comment type="caution">
    <text evidence="10">The sequence shown here is derived from an EMBL/GenBank/DDBJ whole genome shotgun (WGS) entry which is preliminary data.</text>
</comment>
<dbReference type="PROSITE" id="PS51371">
    <property type="entry name" value="CBS"/>
    <property type="match status" value="2"/>
</dbReference>
<evidence type="ECO:0000256" key="5">
    <source>
        <dbReference type="PROSITE-ProRule" id="PRU01193"/>
    </source>
</evidence>
<dbReference type="InterPro" id="IPR000644">
    <property type="entry name" value="CBS_dom"/>
</dbReference>
<name>A0A3D9UMU8_9MICO</name>
<accession>A0A3D9UMU8</accession>
<comment type="subcellular location">
    <subcellularLocation>
        <location evidence="1">Cell membrane</location>
        <topology evidence="1">Multi-pass membrane protein</topology>
    </subcellularLocation>
</comment>
<dbReference type="InterPro" id="IPR016169">
    <property type="entry name" value="FAD-bd_PCMH_sub2"/>
</dbReference>
<reference evidence="10 11" key="1">
    <citation type="submission" date="2018-08" db="EMBL/GenBank/DDBJ databases">
        <title>Sequencing the genomes of 1000 actinobacteria strains.</title>
        <authorList>
            <person name="Klenk H.-P."/>
        </authorList>
    </citation>
    <scope>NUCLEOTIDE SEQUENCE [LARGE SCALE GENOMIC DNA]</scope>
    <source>
        <strain evidence="10 11">DSM 22967</strain>
    </source>
</reference>
<dbReference type="Pfam" id="PF01595">
    <property type="entry name" value="CNNM"/>
    <property type="match status" value="1"/>
</dbReference>
<dbReference type="EMBL" id="QTUA01000001">
    <property type="protein sequence ID" value="REF29310.1"/>
    <property type="molecule type" value="Genomic_DNA"/>
</dbReference>
<dbReference type="InterPro" id="IPR051676">
    <property type="entry name" value="UPF0053_domain"/>
</dbReference>
<dbReference type="InterPro" id="IPR036318">
    <property type="entry name" value="FAD-bd_PCMH-like_sf"/>
</dbReference>
<evidence type="ECO:0000313" key="11">
    <source>
        <dbReference type="Proteomes" id="UP000256253"/>
    </source>
</evidence>
<evidence type="ECO:0000256" key="7">
    <source>
        <dbReference type="SAM" id="Phobius"/>
    </source>
</evidence>
<dbReference type="SMART" id="SM01091">
    <property type="entry name" value="CorC_HlyC"/>
    <property type="match status" value="1"/>
</dbReference>
<feature type="transmembrane region" description="Helical" evidence="7">
    <location>
        <begin position="62"/>
        <end position="82"/>
    </location>
</feature>
<keyword evidence="3" id="KW-1003">Cell membrane</keyword>
<keyword evidence="4" id="KW-0129">CBS domain</keyword>
<protein>
    <submittedName>
        <fullName evidence="10">CBS domain containing-hemolysin-like protein</fullName>
    </submittedName>
</protein>
<feature type="transmembrane region" description="Helical" evidence="7">
    <location>
        <begin position="6"/>
        <end position="26"/>
    </location>
</feature>
<feature type="domain" description="CNNM transmembrane" evidence="9">
    <location>
        <begin position="3"/>
        <end position="206"/>
    </location>
</feature>
<evidence type="ECO:0000256" key="3">
    <source>
        <dbReference type="ARBA" id="ARBA00022475"/>
    </source>
</evidence>
<feature type="compositionally biased region" description="Acidic residues" evidence="6">
    <location>
        <begin position="456"/>
        <end position="470"/>
    </location>
</feature>
<evidence type="ECO:0000256" key="4">
    <source>
        <dbReference type="PROSITE-ProRule" id="PRU00703"/>
    </source>
</evidence>
<dbReference type="Gene3D" id="3.10.580.10">
    <property type="entry name" value="CBS-domain"/>
    <property type="match status" value="1"/>
</dbReference>
<dbReference type="Gene3D" id="3.30.465.10">
    <property type="match status" value="1"/>
</dbReference>
<feature type="region of interest" description="Disordered" evidence="6">
    <location>
        <begin position="444"/>
        <end position="470"/>
    </location>
</feature>
<evidence type="ECO:0000256" key="6">
    <source>
        <dbReference type="SAM" id="MobiDB-lite"/>
    </source>
</evidence>
<evidence type="ECO:0000256" key="1">
    <source>
        <dbReference type="ARBA" id="ARBA00004651"/>
    </source>
</evidence>
<dbReference type="Pfam" id="PF03471">
    <property type="entry name" value="CorC_HlyC"/>
    <property type="match status" value="1"/>
</dbReference>
<feature type="domain" description="CBS" evidence="8">
    <location>
        <begin position="225"/>
        <end position="282"/>
    </location>
</feature>
<dbReference type="SUPFAM" id="SSF54631">
    <property type="entry name" value="CBS-domain pair"/>
    <property type="match status" value="1"/>
</dbReference>
<feature type="transmembrane region" description="Helical" evidence="7">
    <location>
        <begin position="102"/>
        <end position="123"/>
    </location>
</feature>
<dbReference type="OrthoDB" id="110231at2"/>
<dbReference type="InterPro" id="IPR005170">
    <property type="entry name" value="Transptr-assoc_dom"/>
</dbReference>
<evidence type="ECO:0000259" key="8">
    <source>
        <dbReference type="PROSITE" id="PS51371"/>
    </source>
</evidence>
<dbReference type="Pfam" id="PF00571">
    <property type="entry name" value="CBS"/>
    <property type="match status" value="2"/>
</dbReference>
<dbReference type="RefSeq" id="WP_115921440.1">
    <property type="nucleotide sequence ID" value="NZ_QTUA01000001.1"/>
</dbReference>
<dbReference type="Proteomes" id="UP000256253">
    <property type="component" value="Unassembled WGS sequence"/>
</dbReference>
<keyword evidence="5 7" id="KW-0812">Transmembrane</keyword>
<organism evidence="10 11">
    <name type="scientific">Calidifontibacter indicus</name>
    <dbReference type="NCBI Taxonomy" id="419650"/>
    <lineage>
        <taxon>Bacteria</taxon>
        <taxon>Bacillati</taxon>
        <taxon>Actinomycetota</taxon>
        <taxon>Actinomycetes</taxon>
        <taxon>Micrococcales</taxon>
        <taxon>Dermacoccaceae</taxon>
        <taxon>Calidifontibacter</taxon>
    </lineage>
</organism>
<dbReference type="PANTHER" id="PTHR43099">
    <property type="entry name" value="UPF0053 PROTEIN YRKA"/>
    <property type="match status" value="1"/>
</dbReference>
<comment type="similarity">
    <text evidence="2">Belongs to the UPF0053 family.</text>
</comment>
<dbReference type="GO" id="GO:0050660">
    <property type="term" value="F:flavin adenine dinucleotide binding"/>
    <property type="evidence" value="ECO:0007669"/>
    <property type="project" value="InterPro"/>
</dbReference>
<evidence type="ECO:0000313" key="10">
    <source>
        <dbReference type="EMBL" id="REF29310.1"/>
    </source>
</evidence>
<sequence>MNSWLSLGIGVVVVLLITAATAYFVAQEFAYMAVDRSRLSARAAAGDAGAERTLSITRRTSFLLSGAQLGITVTGLLVGYVAEPLIGEAIGDIVGGKLVSTGIALALGSILALLFSTFVQMLFGELYPKNYSIARADQVAAKLSRSTSIYLKVFGPVIWVFDKAAELFLRMLRIEPVHDVEHSATAIDLEHVVEESRERGELTSEQARVLDRILDFPRQNVEHAMRPRAHVDVVRDTATVGEVRELMATGHTRYPVLNDEEYILGVVHLVDVLDVTDFALPVTAIARPPLVLSALMDLPAALEQMDDQREVLACIVDEYGGFAGILTVEDLAEEIVGELTDEHDPADEFYQPTPDDGIWVMSGEVHVDEVERALHVDLPEGDFETVAGLIIDAHGSLPEQGDVVEIELPAEGADLVADEPVEPQILRAEVLEVEHYVPSRVRLTLPEQEAAHEDTPPDEDVAADDQEDRR</sequence>
<keyword evidence="5 7" id="KW-1133">Transmembrane helix</keyword>
<proteinExistence type="inferred from homology"/>
<dbReference type="PANTHER" id="PTHR43099:SF6">
    <property type="entry name" value="UPF0053 PROTEIN RV1842C"/>
    <property type="match status" value="1"/>
</dbReference>
<evidence type="ECO:0000256" key="2">
    <source>
        <dbReference type="ARBA" id="ARBA00006337"/>
    </source>
</evidence>
<dbReference type="InterPro" id="IPR002550">
    <property type="entry name" value="CNNM"/>
</dbReference>
<dbReference type="InterPro" id="IPR046342">
    <property type="entry name" value="CBS_dom_sf"/>
</dbReference>
<dbReference type="SUPFAM" id="SSF56176">
    <property type="entry name" value="FAD-binding/transporter-associated domain-like"/>
    <property type="match status" value="1"/>
</dbReference>
<dbReference type="PROSITE" id="PS51846">
    <property type="entry name" value="CNNM"/>
    <property type="match status" value="1"/>
</dbReference>
<keyword evidence="11" id="KW-1185">Reference proteome</keyword>
<feature type="domain" description="CBS" evidence="8">
    <location>
        <begin position="285"/>
        <end position="342"/>
    </location>
</feature>
<evidence type="ECO:0000259" key="9">
    <source>
        <dbReference type="PROSITE" id="PS51846"/>
    </source>
</evidence>
<gene>
    <name evidence="10" type="ORF">DFJ65_0244</name>
</gene>
<keyword evidence="5 7" id="KW-0472">Membrane</keyword>